<dbReference type="AlphaFoldDB" id="A0A923E7R3"/>
<evidence type="ECO:0000256" key="3">
    <source>
        <dbReference type="ARBA" id="ARBA00008737"/>
    </source>
</evidence>
<evidence type="ECO:0000256" key="4">
    <source>
        <dbReference type="ARBA" id="ARBA00022605"/>
    </source>
</evidence>
<dbReference type="RefSeq" id="WP_035146413.1">
    <property type="nucleotide sequence ID" value="NZ_JAAZWO010000003.1"/>
</dbReference>
<reference evidence="11 12" key="1">
    <citation type="submission" date="2020-04" db="EMBL/GenBank/DDBJ databases">
        <title>Genomic insights into acetone-butanol-ethanol (ABE) fermentation by sequencing solventogenic clostridia strains.</title>
        <authorList>
            <person name="Brown S."/>
        </authorList>
    </citation>
    <scope>NUCLEOTIDE SEQUENCE [LARGE SCALE GENOMIC DNA]</scope>
    <source>
        <strain evidence="11 12">DJ011</strain>
    </source>
</reference>
<comment type="caution">
    <text evidence="11">The sequence shown here is derived from an EMBL/GenBank/DDBJ whole genome shotgun (WGS) entry which is preliminary data.</text>
</comment>
<dbReference type="GO" id="GO:0004640">
    <property type="term" value="F:phosphoribosylanthranilate isomerase activity"/>
    <property type="evidence" value="ECO:0007669"/>
    <property type="project" value="TreeGrafter"/>
</dbReference>
<evidence type="ECO:0000256" key="2">
    <source>
        <dbReference type="ARBA" id="ARBA00004696"/>
    </source>
</evidence>
<dbReference type="PANTHER" id="PTHR22854:SF2">
    <property type="entry name" value="INDOLE-3-GLYCEROL-PHOSPHATE SYNTHASE"/>
    <property type="match status" value="1"/>
</dbReference>
<keyword evidence="5 9" id="KW-0210">Decarboxylase</keyword>
<comment type="pathway">
    <text evidence="2 9">Amino-acid biosynthesis; L-tryptophan biosynthesis; L-tryptophan from chorismate: step 4/5.</text>
</comment>
<keyword evidence="12" id="KW-1185">Reference proteome</keyword>
<dbReference type="SUPFAM" id="SSF51366">
    <property type="entry name" value="Ribulose-phoshate binding barrel"/>
    <property type="match status" value="1"/>
</dbReference>
<evidence type="ECO:0000313" key="11">
    <source>
        <dbReference type="EMBL" id="MBC2396802.1"/>
    </source>
</evidence>
<protein>
    <recommendedName>
        <fullName evidence="9">Indole-3-glycerol phosphate synthase</fullName>
        <shortName evidence="9">IGPS</shortName>
        <ecNumber evidence="9">4.1.1.48</ecNumber>
    </recommendedName>
</protein>
<feature type="domain" description="Indole-3-glycerol phosphate synthase" evidence="10">
    <location>
        <begin position="3"/>
        <end position="247"/>
    </location>
</feature>
<dbReference type="PANTHER" id="PTHR22854">
    <property type="entry name" value="TRYPTOPHAN BIOSYNTHESIS PROTEIN"/>
    <property type="match status" value="1"/>
</dbReference>
<dbReference type="PROSITE" id="PS00614">
    <property type="entry name" value="IGPS"/>
    <property type="match status" value="1"/>
</dbReference>
<dbReference type="Pfam" id="PF00218">
    <property type="entry name" value="IGPS"/>
    <property type="match status" value="1"/>
</dbReference>
<dbReference type="InterPro" id="IPR013785">
    <property type="entry name" value="Aldolase_TIM"/>
</dbReference>
<keyword evidence="7 9" id="KW-0057">Aromatic amino acid biosynthesis</keyword>
<keyword evidence="8 9" id="KW-0456">Lyase</keyword>
<dbReference type="HAMAP" id="MF_00134_B">
    <property type="entry name" value="IGPS_B"/>
    <property type="match status" value="1"/>
</dbReference>
<dbReference type="GO" id="GO:0004425">
    <property type="term" value="F:indole-3-glycerol-phosphate synthase activity"/>
    <property type="evidence" value="ECO:0007669"/>
    <property type="project" value="UniProtKB-UniRule"/>
</dbReference>
<evidence type="ECO:0000256" key="5">
    <source>
        <dbReference type="ARBA" id="ARBA00022793"/>
    </source>
</evidence>
<comment type="similarity">
    <text evidence="3 9">Belongs to the TrpC family.</text>
</comment>
<keyword evidence="6 9" id="KW-0822">Tryptophan biosynthesis</keyword>
<name>A0A923E7R3_CLOTT</name>
<dbReference type="CDD" id="cd00331">
    <property type="entry name" value="IGPS"/>
    <property type="match status" value="1"/>
</dbReference>
<evidence type="ECO:0000256" key="9">
    <source>
        <dbReference type="HAMAP-Rule" id="MF_00134"/>
    </source>
</evidence>
<dbReference type="EMBL" id="JAAZWO010000003">
    <property type="protein sequence ID" value="MBC2396802.1"/>
    <property type="molecule type" value="Genomic_DNA"/>
</dbReference>
<evidence type="ECO:0000256" key="1">
    <source>
        <dbReference type="ARBA" id="ARBA00001633"/>
    </source>
</evidence>
<proteinExistence type="inferred from homology"/>
<evidence type="ECO:0000256" key="7">
    <source>
        <dbReference type="ARBA" id="ARBA00023141"/>
    </source>
</evidence>
<evidence type="ECO:0000256" key="6">
    <source>
        <dbReference type="ARBA" id="ARBA00022822"/>
    </source>
</evidence>
<gene>
    <name evidence="9 11" type="primary">trpC</name>
    <name evidence="11" type="ORF">HGG79_03265</name>
</gene>
<dbReference type="EC" id="4.1.1.48" evidence="9"/>
<evidence type="ECO:0000259" key="10">
    <source>
        <dbReference type="Pfam" id="PF00218"/>
    </source>
</evidence>
<keyword evidence="4 9" id="KW-0028">Amino-acid biosynthesis</keyword>
<dbReference type="FunFam" id="3.20.20.70:FF:000024">
    <property type="entry name" value="Indole-3-glycerol phosphate synthase"/>
    <property type="match status" value="1"/>
</dbReference>
<dbReference type="Gene3D" id="3.20.20.70">
    <property type="entry name" value="Aldolase class I"/>
    <property type="match status" value="1"/>
</dbReference>
<accession>A0A923E7R3</accession>
<comment type="catalytic activity">
    <reaction evidence="1 9">
        <text>1-(2-carboxyphenylamino)-1-deoxy-D-ribulose 5-phosphate + H(+) = (1S,2R)-1-C-(indol-3-yl)glycerol 3-phosphate + CO2 + H2O</text>
        <dbReference type="Rhea" id="RHEA:23476"/>
        <dbReference type="ChEBI" id="CHEBI:15377"/>
        <dbReference type="ChEBI" id="CHEBI:15378"/>
        <dbReference type="ChEBI" id="CHEBI:16526"/>
        <dbReference type="ChEBI" id="CHEBI:58613"/>
        <dbReference type="ChEBI" id="CHEBI:58866"/>
        <dbReference type="EC" id="4.1.1.48"/>
    </reaction>
</comment>
<evidence type="ECO:0000313" key="12">
    <source>
        <dbReference type="Proteomes" id="UP000563151"/>
    </source>
</evidence>
<organism evidence="11 12">
    <name type="scientific">Clostridium tetanomorphum</name>
    <dbReference type="NCBI Taxonomy" id="1553"/>
    <lineage>
        <taxon>Bacteria</taxon>
        <taxon>Bacillati</taxon>
        <taxon>Bacillota</taxon>
        <taxon>Clostridia</taxon>
        <taxon>Eubacteriales</taxon>
        <taxon>Clostridiaceae</taxon>
        <taxon>Clostridium</taxon>
    </lineage>
</organism>
<dbReference type="InterPro" id="IPR001468">
    <property type="entry name" value="Indole-3-GlycerolPSynthase_CS"/>
</dbReference>
<dbReference type="GO" id="GO:0000162">
    <property type="term" value="P:L-tryptophan biosynthetic process"/>
    <property type="evidence" value="ECO:0007669"/>
    <property type="project" value="UniProtKB-UniRule"/>
</dbReference>
<sequence>MFLDKIVNKKKIQIQEEKKQLSLSEVLENIEKYQFNKADFKKVLNKEKISIIGEIKKASPSKGVILEDFNPTSIAKVYESINIDAISVLTEKHFFQGNNSYISEVKRVTTKPILRKDFIVDLYQIYTSKLIGADAVLLIAAVLKEDLGKFYLKAKDIGLQCIVEVHNKEELDNALQVDADIIGINNRNLIDFTVSLDNTEKLIKYIPKNKIIVSESGIRTPEKINYLKNLGVNAVLIGESFMREINNIDKLKYFIYKAKGGA</sequence>
<dbReference type="InterPro" id="IPR013798">
    <property type="entry name" value="Indole-3-glycerol_P_synth_dom"/>
</dbReference>
<dbReference type="Proteomes" id="UP000563151">
    <property type="component" value="Unassembled WGS sequence"/>
</dbReference>
<evidence type="ECO:0000256" key="8">
    <source>
        <dbReference type="ARBA" id="ARBA00023239"/>
    </source>
</evidence>
<dbReference type="InterPro" id="IPR011060">
    <property type="entry name" value="RibuloseP-bd_barrel"/>
</dbReference>
<dbReference type="NCBIfam" id="NF001377">
    <property type="entry name" value="PRK00278.2-4"/>
    <property type="match status" value="1"/>
</dbReference>
<dbReference type="InterPro" id="IPR045186">
    <property type="entry name" value="Indole-3-glycerol_P_synth"/>
</dbReference>